<organism evidence="1 2">
    <name type="scientific">Cyanobium gracile UHCC 0139</name>
    <dbReference type="NCBI Taxonomy" id="3110308"/>
    <lineage>
        <taxon>Bacteria</taxon>
        <taxon>Bacillati</taxon>
        <taxon>Cyanobacteriota</taxon>
        <taxon>Cyanophyceae</taxon>
        <taxon>Synechococcales</taxon>
        <taxon>Prochlorococcaceae</taxon>
        <taxon>Cyanobium</taxon>
    </lineage>
</organism>
<comment type="caution">
    <text evidence="1">The sequence shown here is derived from an EMBL/GenBank/DDBJ whole genome shotgun (WGS) entry which is preliminary data.</text>
</comment>
<gene>
    <name evidence="1" type="ORF">VB738_06745</name>
</gene>
<accession>A0ABU5RT94</accession>
<name>A0ABU5RT94_9CYAN</name>
<sequence>MSRQGELFPVAALAGAPPAPSLPLWREQLLTWQSRLADHQAPLYAAAGAADPLQQGLLFPVPADPGDPLEQARRLDPLSLSPQSLSFWRWPRLAQQGAALYLVMDRPPQLPLPLLLYVGETGRADQRWKGDHDCKDYLAAYGEALARAGLEARPSIRFWSDVPAAVAPRRALEQALIRRWLPPFNKETRDRWATPFTADPD</sequence>
<dbReference type="RefSeq" id="WP_323305018.1">
    <property type="nucleotide sequence ID" value="NZ_JAYGHX010000003.1"/>
</dbReference>
<dbReference type="EMBL" id="JAYGHX010000003">
    <property type="protein sequence ID" value="MEA5390957.1"/>
    <property type="molecule type" value="Genomic_DNA"/>
</dbReference>
<reference evidence="1 2" key="1">
    <citation type="submission" date="2023-12" db="EMBL/GenBank/DDBJ databases">
        <title>Baltic Sea Cyanobacteria.</title>
        <authorList>
            <person name="Delbaje E."/>
            <person name="Fewer D.P."/>
            <person name="Shishido T.K."/>
        </authorList>
    </citation>
    <scope>NUCLEOTIDE SEQUENCE [LARGE SCALE GENOMIC DNA]</scope>
    <source>
        <strain evidence="1 2">UHCC 0139</strain>
    </source>
</reference>
<proteinExistence type="predicted"/>
<protein>
    <submittedName>
        <fullName evidence="1">GIY-YIG nuclease family protein</fullName>
    </submittedName>
</protein>
<keyword evidence="2" id="KW-1185">Reference proteome</keyword>
<dbReference type="Proteomes" id="UP001304461">
    <property type="component" value="Unassembled WGS sequence"/>
</dbReference>
<evidence type="ECO:0000313" key="1">
    <source>
        <dbReference type="EMBL" id="MEA5390957.1"/>
    </source>
</evidence>
<evidence type="ECO:0000313" key="2">
    <source>
        <dbReference type="Proteomes" id="UP001304461"/>
    </source>
</evidence>